<accession>X1LUN9</accession>
<feature type="transmembrane region" description="Helical" evidence="5">
    <location>
        <begin position="205"/>
        <end position="229"/>
    </location>
</feature>
<name>X1LUN9_9ZZZZ</name>
<comment type="subcellular location">
    <subcellularLocation>
        <location evidence="1">Membrane</location>
        <topology evidence="1">Multi-pass membrane protein</topology>
    </subcellularLocation>
</comment>
<feature type="non-terminal residue" evidence="7">
    <location>
        <position position="1"/>
    </location>
</feature>
<dbReference type="EMBL" id="BARV01020057">
    <property type="protein sequence ID" value="GAI23077.1"/>
    <property type="molecule type" value="Genomic_DNA"/>
</dbReference>
<feature type="domain" description="ABC-2 type transporter transmembrane" evidence="6">
    <location>
        <begin position="76"/>
        <end position="274"/>
    </location>
</feature>
<keyword evidence="2 5" id="KW-0812">Transmembrane</keyword>
<proteinExistence type="predicted"/>
<dbReference type="AlphaFoldDB" id="X1LUN9"/>
<gene>
    <name evidence="7" type="ORF">S06H3_33584</name>
</gene>
<keyword evidence="4 5" id="KW-0472">Membrane</keyword>
<feature type="transmembrane region" description="Helical" evidence="5">
    <location>
        <begin position="235"/>
        <end position="259"/>
    </location>
</feature>
<reference evidence="7" key="1">
    <citation type="journal article" date="2014" name="Front. Microbiol.">
        <title>High frequency of phylogenetically diverse reductive dehalogenase-homologous genes in deep subseafloor sedimentary metagenomes.</title>
        <authorList>
            <person name="Kawai M."/>
            <person name="Futagami T."/>
            <person name="Toyoda A."/>
            <person name="Takaki Y."/>
            <person name="Nishi S."/>
            <person name="Hori S."/>
            <person name="Arai W."/>
            <person name="Tsubouchi T."/>
            <person name="Morono Y."/>
            <person name="Uchiyama I."/>
            <person name="Ito T."/>
            <person name="Fujiyama A."/>
            <person name="Inagaki F."/>
            <person name="Takami H."/>
        </authorList>
    </citation>
    <scope>NUCLEOTIDE SEQUENCE</scope>
    <source>
        <strain evidence="7">Expedition CK06-06</strain>
    </source>
</reference>
<evidence type="ECO:0000256" key="1">
    <source>
        <dbReference type="ARBA" id="ARBA00004141"/>
    </source>
</evidence>
<evidence type="ECO:0000256" key="5">
    <source>
        <dbReference type="SAM" id="Phobius"/>
    </source>
</evidence>
<protein>
    <recommendedName>
        <fullName evidence="6">ABC-2 type transporter transmembrane domain-containing protein</fullName>
    </recommendedName>
</protein>
<feature type="transmembrane region" description="Helical" evidence="5">
    <location>
        <begin position="161"/>
        <end position="184"/>
    </location>
</feature>
<dbReference type="Pfam" id="PF12698">
    <property type="entry name" value="ABC2_membrane_3"/>
    <property type="match status" value="1"/>
</dbReference>
<evidence type="ECO:0000313" key="7">
    <source>
        <dbReference type="EMBL" id="GAI23077.1"/>
    </source>
</evidence>
<evidence type="ECO:0000259" key="6">
    <source>
        <dbReference type="Pfam" id="PF12698"/>
    </source>
</evidence>
<evidence type="ECO:0000256" key="3">
    <source>
        <dbReference type="ARBA" id="ARBA00022989"/>
    </source>
</evidence>
<sequence>YNDMPQKIVEYQQDRSIKDGDARLASPTEFKLKPTEFEITNQETGETTTYDFDDEKIIELETIEMLDSSTGEREETVYYVETEEDMLRLAYGESEMGATAAMNARGKVSYQYYLQGYETDRLKSLLYILHNESPGVVSAKKDKQVVRTLEVMKTLNNRENLVPVFVAYLGSLMGFFIVMAYIFYDKAEGVIRAFAVTPSSIWKYLISKIFVILTTVVVSSSIITIPVMGGQPNYLLFYIFLIITTFAVASLGLLVASFFDSISKAFGVMYAIMISL</sequence>
<organism evidence="7">
    <name type="scientific">marine sediment metagenome</name>
    <dbReference type="NCBI Taxonomy" id="412755"/>
    <lineage>
        <taxon>unclassified sequences</taxon>
        <taxon>metagenomes</taxon>
        <taxon>ecological metagenomes</taxon>
    </lineage>
</organism>
<comment type="caution">
    <text evidence="7">The sequence shown here is derived from an EMBL/GenBank/DDBJ whole genome shotgun (WGS) entry which is preliminary data.</text>
</comment>
<dbReference type="GO" id="GO:0016020">
    <property type="term" value="C:membrane"/>
    <property type="evidence" value="ECO:0007669"/>
    <property type="project" value="UniProtKB-SubCell"/>
</dbReference>
<evidence type="ECO:0000256" key="2">
    <source>
        <dbReference type="ARBA" id="ARBA00022692"/>
    </source>
</evidence>
<evidence type="ECO:0000256" key="4">
    <source>
        <dbReference type="ARBA" id="ARBA00023136"/>
    </source>
</evidence>
<dbReference type="InterPro" id="IPR013525">
    <property type="entry name" value="ABC2_TM"/>
</dbReference>
<dbReference type="GO" id="GO:0140359">
    <property type="term" value="F:ABC-type transporter activity"/>
    <property type="evidence" value="ECO:0007669"/>
    <property type="project" value="InterPro"/>
</dbReference>
<feature type="non-terminal residue" evidence="7">
    <location>
        <position position="276"/>
    </location>
</feature>
<keyword evidence="3 5" id="KW-1133">Transmembrane helix</keyword>